<dbReference type="PANTHER" id="PTHR30592">
    <property type="entry name" value="FORMATE DEHYDROGENASE"/>
    <property type="match status" value="1"/>
</dbReference>
<sequence length="91" mass="10726">MPKEQNYKEIRLTRIMKEKKEKEEISDIIVRESFLSIILNEEKLITLKCSPENYDYLGIGFLYTSSILQKKEDIDSVVVDEEQNTIKIKAK</sequence>
<dbReference type="InterPro" id="IPR016193">
    <property type="entry name" value="Cytidine_deaminase-like"/>
</dbReference>
<protein>
    <submittedName>
        <fullName evidence="3">Uncharacterized protein</fullName>
    </submittedName>
</protein>
<name>X1FJU9_9ZZZZ</name>
<evidence type="ECO:0000256" key="1">
    <source>
        <dbReference type="ARBA" id="ARBA00022490"/>
    </source>
</evidence>
<dbReference type="PANTHER" id="PTHR30592:SF1">
    <property type="entry name" value="SULFUR CARRIER PROTEIN FDHD"/>
    <property type="match status" value="1"/>
</dbReference>
<proteinExistence type="predicted"/>
<evidence type="ECO:0000313" key="3">
    <source>
        <dbReference type="EMBL" id="GAH21038.1"/>
    </source>
</evidence>
<gene>
    <name evidence="3" type="ORF">S03H2_01572</name>
</gene>
<dbReference type="AlphaFoldDB" id="X1FJU9"/>
<evidence type="ECO:0000256" key="2">
    <source>
        <dbReference type="ARBA" id="ARBA00023150"/>
    </source>
</evidence>
<dbReference type="SUPFAM" id="SSF53927">
    <property type="entry name" value="Cytidine deaminase-like"/>
    <property type="match status" value="1"/>
</dbReference>
<dbReference type="GO" id="GO:0016783">
    <property type="term" value="F:sulfurtransferase activity"/>
    <property type="evidence" value="ECO:0007669"/>
    <property type="project" value="InterPro"/>
</dbReference>
<comment type="caution">
    <text evidence="3">The sequence shown here is derived from an EMBL/GenBank/DDBJ whole genome shotgun (WGS) entry which is preliminary data.</text>
</comment>
<organism evidence="3">
    <name type="scientific">marine sediment metagenome</name>
    <dbReference type="NCBI Taxonomy" id="412755"/>
    <lineage>
        <taxon>unclassified sequences</taxon>
        <taxon>metagenomes</taxon>
        <taxon>ecological metagenomes</taxon>
    </lineage>
</organism>
<dbReference type="GO" id="GO:0006777">
    <property type="term" value="P:Mo-molybdopterin cofactor biosynthetic process"/>
    <property type="evidence" value="ECO:0007669"/>
    <property type="project" value="UniProtKB-KW"/>
</dbReference>
<dbReference type="EMBL" id="BARU01000469">
    <property type="protein sequence ID" value="GAH21038.1"/>
    <property type="molecule type" value="Genomic_DNA"/>
</dbReference>
<keyword evidence="2" id="KW-0501">Molybdenum cofactor biosynthesis</keyword>
<dbReference type="Pfam" id="PF02634">
    <property type="entry name" value="FdhD-NarQ"/>
    <property type="match status" value="1"/>
</dbReference>
<dbReference type="InterPro" id="IPR003786">
    <property type="entry name" value="FdhD"/>
</dbReference>
<accession>X1FJU9</accession>
<feature type="non-terminal residue" evidence="3">
    <location>
        <position position="91"/>
    </location>
</feature>
<reference evidence="3" key="1">
    <citation type="journal article" date="2014" name="Front. Microbiol.">
        <title>High frequency of phylogenetically diverse reductive dehalogenase-homologous genes in deep subseafloor sedimentary metagenomes.</title>
        <authorList>
            <person name="Kawai M."/>
            <person name="Futagami T."/>
            <person name="Toyoda A."/>
            <person name="Takaki Y."/>
            <person name="Nishi S."/>
            <person name="Hori S."/>
            <person name="Arai W."/>
            <person name="Tsubouchi T."/>
            <person name="Morono Y."/>
            <person name="Uchiyama I."/>
            <person name="Ito T."/>
            <person name="Fujiyama A."/>
            <person name="Inagaki F."/>
            <person name="Takami H."/>
        </authorList>
    </citation>
    <scope>NUCLEOTIDE SEQUENCE</scope>
    <source>
        <strain evidence="3">Expedition CK06-06</strain>
    </source>
</reference>
<keyword evidence="1" id="KW-0963">Cytoplasm</keyword>
<dbReference type="Gene3D" id="3.10.20.10">
    <property type="match status" value="1"/>
</dbReference>